<sequence>MRILISMGLCMIGSQIIKNTVVINASNIYELSIGVILYYMAGYIIRR</sequence>
<reference evidence="2" key="1">
    <citation type="submission" date="2022-07" db="EMBL/GenBank/DDBJ databases">
        <title>Enhanced cultured diversity of the mouse gut microbiota enables custom-made synthetic communities.</title>
        <authorList>
            <person name="Afrizal A."/>
        </authorList>
    </citation>
    <scope>NUCLEOTIDE SEQUENCE</scope>
    <source>
        <strain evidence="2">DSM 29186</strain>
    </source>
</reference>
<evidence type="ECO:0000313" key="3">
    <source>
        <dbReference type="Proteomes" id="UP001140817"/>
    </source>
</evidence>
<organism evidence="2 3">
    <name type="scientific">Terrisporobacter muris</name>
    <dbReference type="NCBI Taxonomy" id="2963284"/>
    <lineage>
        <taxon>Bacteria</taxon>
        <taxon>Bacillati</taxon>
        <taxon>Bacillota</taxon>
        <taxon>Clostridia</taxon>
        <taxon>Peptostreptococcales</taxon>
        <taxon>Peptostreptococcaceae</taxon>
        <taxon>Terrisporobacter</taxon>
    </lineage>
</organism>
<dbReference type="Proteomes" id="UP001140817">
    <property type="component" value="Unassembled WGS sequence"/>
</dbReference>
<name>A0A9X2S2U6_9FIRM</name>
<protein>
    <submittedName>
        <fullName evidence="2">Uncharacterized protein</fullName>
    </submittedName>
</protein>
<dbReference type="EMBL" id="JANKBY010000017">
    <property type="protein sequence ID" value="MCR1821731.1"/>
    <property type="molecule type" value="Genomic_DNA"/>
</dbReference>
<evidence type="ECO:0000256" key="1">
    <source>
        <dbReference type="SAM" id="Phobius"/>
    </source>
</evidence>
<gene>
    <name evidence="2" type="ORF">NSA58_02925</name>
</gene>
<keyword evidence="3" id="KW-1185">Reference proteome</keyword>
<accession>A0A9X2S2U6</accession>
<keyword evidence="1" id="KW-0812">Transmembrane</keyword>
<keyword evidence="1" id="KW-0472">Membrane</keyword>
<dbReference type="AlphaFoldDB" id="A0A9X2S2U6"/>
<dbReference type="RefSeq" id="WP_257560045.1">
    <property type="nucleotide sequence ID" value="NZ_JANKBY010000017.1"/>
</dbReference>
<evidence type="ECO:0000313" key="2">
    <source>
        <dbReference type="EMBL" id="MCR1821731.1"/>
    </source>
</evidence>
<keyword evidence="1" id="KW-1133">Transmembrane helix</keyword>
<feature type="transmembrane region" description="Helical" evidence="1">
    <location>
        <begin position="28"/>
        <end position="45"/>
    </location>
</feature>
<comment type="caution">
    <text evidence="2">The sequence shown here is derived from an EMBL/GenBank/DDBJ whole genome shotgun (WGS) entry which is preliminary data.</text>
</comment>
<proteinExistence type="predicted"/>